<sequence length="420" mass="49520">MKEELLHHIWQFKKFNTQNLYTIEGNKVEIIDVGSYNTNAGPDFIFARIKIDNIECNGNVEIHVKSSDWSKHNLDNNYSNLILHVVYEVDDNNNKILNSYFPILELKSYISNEIRNNYNLLGNSTFQFIPCENLINNSLFSNIFSVSENLYLDKLENKCVHIYDILKRKKNDWEATLTTVLAHTLGLKINADAFEHLFLSLDYRIIRKISKSQFQMESLLFGITHDLKNKRDSYPQDLYKEFKFIQTKFNIPNKFIDVKYFRLRPLNFPSIRLSQLANIISKYQNLFSYIIGIKSVNQYYRLLDDVKSSDYWTDHYVFDKKTVRGNEKKLSKSQKDLIILNAFLPIKFAYSKNIGKPLEEEIFEILYEIRSENNSIIQKYNNLGVKFNSALDSQAYLYLYKNKCLKKQCLSCVIGYKILK</sequence>
<accession>A0A0X3ARB4</accession>
<keyword evidence="2" id="KW-1185">Reference proteome</keyword>
<dbReference type="AlphaFoldDB" id="A0A0X3ARB4"/>
<dbReference type="OrthoDB" id="1005072at2"/>
<dbReference type="RefSeq" id="WP_055426123.1">
    <property type="nucleotide sequence ID" value="NZ_FCOR01000013.1"/>
</dbReference>
<evidence type="ECO:0000313" key="1">
    <source>
        <dbReference type="EMBL" id="CVK16941.1"/>
    </source>
</evidence>
<evidence type="ECO:0008006" key="3">
    <source>
        <dbReference type="Google" id="ProtNLM"/>
    </source>
</evidence>
<evidence type="ECO:0000313" key="2">
    <source>
        <dbReference type="Proteomes" id="UP000182761"/>
    </source>
</evidence>
<dbReference type="Pfam" id="PF11013">
    <property type="entry name" value="DUF2851"/>
    <property type="match status" value="1"/>
</dbReference>
<organism evidence="1 2">
    <name type="scientific">Apibacter mensalis</name>
    <dbReference type="NCBI Taxonomy" id="1586267"/>
    <lineage>
        <taxon>Bacteria</taxon>
        <taxon>Pseudomonadati</taxon>
        <taxon>Bacteroidota</taxon>
        <taxon>Flavobacteriia</taxon>
        <taxon>Flavobacteriales</taxon>
        <taxon>Weeksellaceae</taxon>
        <taxon>Apibacter</taxon>
    </lineage>
</organism>
<dbReference type="STRING" id="1586267.GCA_001418685_01808"/>
<gene>
    <name evidence="1" type="ORF">Ga0061079_11315</name>
</gene>
<dbReference type="InterPro" id="IPR021272">
    <property type="entry name" value="DUF2851"/>
</dbReference>
<dbReference type="EMBL" id="FCOR01000013">
    <property type="protein sequence ID" value="CVK16941.1"/>
    <property type="molecule type" value="Genomic_DNA"/>
</dbReference>
<name>A0A0X3ARB4_9FLAO</name>
<protein>
    <recommendedName>
        <fullName evidence="3">DUF2851 domain-containing protein</fullName>
    </recommendedName>
</protein>
<proteinExistence type="predicted"/>
<reference evidence="1 2" key="1">
    <citation type="submission" date="2016-01" db="EMBL/GenBank/DDBJ databases">
        <authorList>
            <person name="McClelland M."/>
            <person name="Jain A."/>
            <person name="Saraogi P."/>
            <person name="Mendelson R."/>
            <person name="Westerman R."/>
            <person name="SanMiguel P."/>
            <person name="Csonka L."/>
        </authorList>
    </citation>
    <scope>NUCLEOTIDE SEQUENCE [LARGE SCALE GENOMIC DNA]</scope>
    <source>
        <strain evidence="1 2">R-53146</strain>
    </source>
</reference>
<dbReference type="Proteomes" id="UP000182761">
    <property type="component" value="Unassembled WGS sequence"/>
</dbReference>